<keyword evidence="4 8" id="KW-0732">Signal</keyword>
<comment type="caution">
    <text evidence="9">The sequence shown here is derived from an EMBL/GenBank/DDBJ whole genome shotgun (WGS) entry which is preliminary data.</text>
</comment>
<dbReference type="InterPro" id="IPR043595">
    <property type="entry name" value="FaeB/C/D"/>
</dbReference>
<evidence type="ECO:0000313" key="9">
    <source>
        <dbReference type="EMBL" id="KAB8337139.1"/>
    </source>
</evidence>
<proteinExistence type="predicted"/>
<dbReference type="SUPFAM" id="SSF53474">
    <property type="entry name" value="alpha/beta-Hydrolases"/>
    <property type="match status" value="1"/>
</dbReference>
<dbReference type="Gene3D" id="3.40.50.1820">
    <property type="entry name" value="alpha/beta hydrolase"/>
    <property type="match status" value="1"/>
</dbReference>
<comment type="subcellular location">
    <subcellularLocation>
        <location evidence="1">Secreted</location>
    </subcellularLocation>
</comment>
<dbReference type="PANTHER" id="PTHR38050:SF2">
    <property type="entry name" value="FERULOYL ESTERASE C-RELATED"/>
    <property type="match status" value="1"/>
</dbReference>
<dbReference type="OrthoDB" id="424610at2759"/>
<evidence type="ECO:0000256" key="1">
    <source>
        <dbReference type="ARBA" id="ARBA00004613"/>
    </source>
</evidence>
<evidence type="ECO:0000313" key="10">
    <source>
        <dbReference type="Proteomes" id="UP000327013"/>
    </source>
</evidence>
<dbReference type="PANTHER" id="PTHR38050">
    <property type="match status" value="1"/>
</dbReference>
<dbReference type="Proteomes" id="UP000327013">
    <property type="component" value="Unassembled WGS sequence"/>
</dbReference>
<dbReference type="GO" id="GO:0030600">
    <property type="term" value="F:feruloyl esterase activity"/>
    <property type="evidence" value="ECO:0007669"/>
    <property type="project" value="InterPro"/>
</dbReference>
<dbReference type="EMBL" id="VIBQ01000009">
    <property type="protein sequence ID" value="KAB8337139.1"/>
    <property type="molecule type" value="Genomic_DNA"/>
</dbReference>
<feature type="signal peptide" evidence="8">
    <location>
        <begin position="1"/>
        <end position="20"/>
    </location>
</feature>
<name>A0A5N6KPX7_9ROSI</name>
<reference evidence="9 10" key="1">
    <citation type="submission" date="2019-06" db="EMBL/GenBank/DDBJ databases">
        <title>A chromosomal-level reference genome of Carpinus fangiana (Coryloideae, Betulaceae).</title>
        <authorList>
            <person name="Yang X."/>
            <person name="Wang Z."/>
            <person name="Zhang L."/>
            <person name="Hao G."/>
            <person name="Liu J."/>
            <person name="Yang Y."/>
        </authorList>
    </citation>
    <scope>NUCLEOTIDE SEQUENCE [LARGE SCALE GENOMIC DNA]</scope>
    <source>
        <strain evidence="9">Cfa_2016G</strain>
        <tissue evidence="9">Leaf</tissue>
    </source>
</reference>
<keyword evidence="2" id="KW-0964">Secreted</keyword>
<accession>A0A5N6KPX7</accession>
<evidence type="ECO:0000256" key="8">
    <source>
        <dbReference type="SAM" id="SignalP"/>
    </source>
</evidence>
<feature type="chain" id="PRO_5024425472" evidence="8">
    <location>
        <begin position="21"/>
        <end position="336"/>
    </location>
</feature>
<dbReference type="Pfam" id="PF10503">
    <property type="entry name" value="Esterase_PHB"/>
    <property type="match status" value="1"/>
</dbReference>
<protein>
    <submittedName>
        <fullName evidence="9">Uncharacterized protein</fullName>
    </submittedName>
</protein>
<evidence type="ECO:0000256" key="4">
    <source>
        <dbReference type="ARBA" id="ARBA00022729"/>
    </source>
</evidence>
<dbReference type="InterPro" id="IPR029058">
    <property type="entry name" value="AB_hydrolase_fold"/>
</dbReference>
<evidence type="ECO:0000256" key="7">
    <source>
        <dbReference type="ARBA" id="ARBA00023326"/>
    </source>
</evidence>
<evidence type="ECO:0000256" key="3">
    <source>
        <dbReference type="ARBA" id="ARBA00022651"/>
    </source>
</evidence>
<keyword evidence="7" id="KW-0624">Polysaccharide degradation</keyword>
<dbReference type="AlphaFoldDB" id="A0A5N6KPX7"/>
<evidence type="ECO:0000256" key="6">
    <source>
        <dbReference type="ARBA" id="ARBA00023277"/>
    </source>
</evidence>
<dbReference type="GO" id="GO:0005576">
    <property type="term" value="C:extracellular region"/>
    <property type="evidence" value="ECO:0007669"/>
    <property type="project" value="UniProtKB-SubCell"/>
</dbReference>
<keyword evidence="5" id="KW-0378">Hydrolase</keyword>
<organism evidence="9 10">
    <name type="scientific">Carpinus fangiana</name>
    <dbReference type="NCBI Taxonomy" id="176857"/>
    <lineage>
        <taxon>Eukaryota</taxon>
        <taxon>Viridiplantae</taxon>
        <taxon>Streptophyta</taxon>
        <taxon>Embryophyta</taxon>
        <taxon>Tracheophyta</taxon>
        <taxon>Spermatophyta</taxon>
        <taxon>Magnoliopsida</taxon>
        <taxon>eudicotyledons</taxon>
        <taxon>Gunneridae</taxon>
        <taxon>Pentapetalae</taxon>
        <taxon>rosids</taxon>
        <taxon>fabids</taxon>
        <taxon>Fagales</taxon>
        <taxon>Betulaceae</taxon>
        <taxon>Carpinus</taxon>
    </lineage>
</organism>
<keyword evidence="3" id="KW-0858">Xylan degradation</keyword>
<evidence type="ECO:0000256" key="5">
    <source>
        <dbReference type="ARBA" id="ARBA00022801"/>
    </source>
</evidence>
<dbReference type="InterPro" id="IPR010126">
    <property type="entry name" value="Esterase_phb"/>
</dbReference>
<dbReference type="GO" id="GO:0045493">
    <property type="term" value="P:xylan catabolic process"/>
    <property type="evidence" value="ECO:0007669"/>
    <property type="project" value="UniProtKB-KW"/>
</dbReference>
<keyword evidence="10" id="KW-1185">Reference proteome</keyword>
<sequence>MPSTMIKIAALSTLALTVAATPVPSKTFAKRAAGCDPTKGHTSGYYGPGDKHEVDSNGAQRYYGMYVPTDYDPNTPLPLIIDYHGHGGNPSTQRDVSQYDTFQPAGFLVAYPAGLGSPSAWEGANYEGNAGADDIQFTLDLITHLEEQYCIDTDRIYASGKSNGAGFVGTLACDARANVFAAFAMSSAALYTDNLSDSARECTPAKGDIPTPVFEVHGSADTTIPYYPADQDYLGGRLPAIPDWLNKWASPDRDNAGAPVSTQELGTTTNHTSYALENGNVVVQGILVDGMSHCWASTKYNADWDKKDSTCIAPFDTTPLFIDFFNKWDVNGPRSS</sequence>
<evidence type="ECO:0000256" key="2">
    <source>
        <dbReference type="ARBA" id="ARBA00022525"/>
    </source>
</evidence>
<keyword evidence="6" id="KW-0119">Carbohydrate metabolism</keyword>
<gene>
    <name evidence="9" type="ORF">FH972_021443</name>
</gene>